<feature type="transmembrane region" description="Helical" evidence="1">
    <location>
        <begin position="157"/>
        <end position="180"/>
    </location>
</feature>
<dbReference type="KEGG" id="mic:Mic7113_3709"/>
<dbReference type="InterPro" id="IPR022051">
    <property type="entry name" value="DUF3611"/>
</dbReference>
<dbReference type="Proteomes" id="UP000010471">
    <property type="component" value="Chromosome"/>
</dbReference>
<keyword evidence="1" id="KW-0472">Membrane</keyword>
<evidence type="ECO:0000313" key="2">
    <source>
        <dbReference type="EMBL" id="AFZ19429.1"/>
    </source>
</evidence>
<name>K9WI22_9CYAN</name>
<evidence type="ECO:0000313" key="3">
    <source>
        <dbReference type="Proteomes" id="UP000010471"/>
    </source>
</evidence>
<keyword evidence="1" id="KW-1133">Transmembrane helix</keyword>
<dbReference type="STRING" id="1173027.Mic7113_3709"/>
<dbReference type="OrthoDB" id="5766633at2"/>
<dbReference type="HOGENOM" id="CLU_083138_1_1_3"/>
<feature type="transmembrane region" description="Helical" evidence="1">
    <location>
        <begin position="61"/>
        <end position="86"/>
    </location>
</feature>
<feature type="transmembrane region" description="Helical" evidence="1">
    <location>
        <begin position="107"/>
        <end position="130"/>
    </location>
</feature>
<dbReference type="EMBL" id="CP003630">
    <property type="protein sequence ID" value="AFZ19429.1"/>
    <property type="molecule type" value="Genomic_DNA"/>
</dbReference>
<feature type="transmembrane region" description="Helical" evidence="1">
    <location>
        <begin position="24"/>
        <end position="49"/>
    </location>
</feature>
<reference evidence="2 3" key="1">
    <citation type="submission" date="2012-06" db="EMBL/GenBank/DDBJ databases">
        <title>Finished chromosome of genome of Microcoleus sp. PCC 7113.</title>
        <authorList>
            <consortium name="US DOE Joint Genome Institute"/>
            <person name="Gugger M."/>
            <person name="Coursin T."/>
            <person name="Rippka R."/>
            <person name="Tandeau De Marsac N."/>
            <person name="Huntemann M."/>
            <person name="Wei C.-L."/>
            <person name="Han J."/>
            <person name="Detter J.C."/>
            <person name="Han C."/>
            <person name="Tapia R."/>
            <person name="Chen A."/>
            <person name="Kyrpides N."/>
            <person name="Mavromatis K."/>
            <person name="Markowitz V."/>
            <person name="Szeto E."/>
            <person name="Ivanova N."/>
            <person name="Pagani I."/>
            <person name="Pati A."/>
            <person name="Goodwin L."/>
            <person name="Nordberg H.P."/>
            <person name="Cantor M.N."/>
            <person name="Hua S.X."/>
            <person name="Woyke T."/>
            <person name="Kerfeld C.A."/>
        </authorList>
    </citation>
    <scope>NUCLEOTIDE SEQUENCE [LARGE SCALE GENOMIC DNA]</scope>
    <source>
        <strain evidence="2 3">PCC 7113</strain>
    </source>
</reference>
<proteinExistence type="predicted"/>
<organism evidence="2 3">
    <name type="scientific">Allocoleopsis franciscana PCC 7113</name>
    <dbReference type="NCBI Taxonomy" id="1173027"/>
    <lineage>
        <taxon>Bacteria</taxon>
        <taxon>Bacillati</taxon>
        <taxon>Cyanobacteriota</taxon>
        <taxon>Cyanophyceae</taxon>
        <taxon>Coleofasciculales</taxon>
        <taxon>Coleofasciculaceae</taxon>
        <taxon>Allocoleopsis</taxon>
        <taxon>Allocoleopsis franciscana</taxon>
    </lineage>
</organism>
<dbReference type="AlphaFoldDB" id="K9WI22"/>
<evidence type="ECO:0000256" key="1">
    <source>
        <dbReference type="SAM" id="Phobius"/>
    </source>
</evidence>
<keyword evidence="3" id="KW-1185">Reference proteome</keyword>
<gene>
    <name evidence="2" type="ORF">Mic7113_3709</name>
</gene>
<accession>K9WI22</accession>
<keyword evidence="1" id="KW-0812">Transmembrane</keyword>
<dbReference type="PANTHER" id="PTHR34548">
    <property type="entry name" value="PROTEIN TIC 21, CHLOROPLASTIC"/>
    <property type="match status" value="1"/>
</dbReference>
<dbReference type="PANTHER" id="PTHR34548:SF2">
    <property type="entry name" value="PROTEIN TIC 21, CHLOROPLASTIC"/>
    <property type="match status" value="1"/>
</dbReference>
<dbReference type="eggNOG" id="COG3038">
    <property type="taxonomic scope" value="Bacteria"/>
</dbReference>
<sequence length="185" mass="19885">MREKPDTSSIPPSAQRIVFTLRTIGWISFWLQVVLGVISAIILLLSLAFSRNTAAQASTQGTGFGIFFAICGLVALGIGAFFAFRYTLISKQLLETGRPSKAETLQAIRLGLIVNLVGMLLTIFGAQAVVGSVLTKSLSQQGAVLDPSRYVQPLDLFVVQGNVNTITAHFAGIVASLWLFNRVSK</sequence>
<protein>
    <recommendedName>
        <fullName evidence="4">DUF3611 family protein</fullName>
    </recommendedName>
</protein>
<evidence type="ECO:0008006" key="4">
    <source>
        <dbReference type="Google" id="ProtNLM"/>
    </source>
</evidence>
<dbReference type="RefSeq" id="WP_015183570.1">
    <property type="nucleotide sequence ID" value="NC_019738.1"/>
</dbReference>
<dbReference type="Pfam" id="PF12263">
    <property type="entry name" value="DUF3611"/>
    <property type="match status" value="1"/>
</dbReference>